<keyword evidence="2" id="KW-1185">Reference proteome</keyword>
<feature type="compositionally biased region" description="Polar residues" evidence="1">
    <location>
        <begin position="129"/>
        <end position="139"/>
    </location>
</feature>
<reference evidence="3" key="2">
    <citation type="submission" date="2019-10" db="EMBL/GenBank/DDBJ databases">
        <authorList>
            <consortium name="NCBI Genome Project"/>
        </authorList>
    </citation>
    <scope>NUCLEOTIDE SEQUENCE</scope>
    <source>
        <strain evidence="3">NI907</strain>
    </source>
</reference>
<evidence type="ECO:0000313" key="2">
    <source>
        <dbReference type="Proteomes" id="UP000515153"/>
    </source>
</evidence>
<organism evidence="2 3">
    <name type="scientific">Pyricularia grisea</name>
    <name type="common">Crabgrass-specific blast fungus</name>
    <name type="synonym">Magnaporthe grisea</name>
    <dbReference type="NCBI Taxonomy" id="148305"/>
    <lineage>
        <taxon>Eukaryota</taxon>
        <taxon>Fungi</taxon>
        <taxon>Dikarya</taxon>
        <taxon>Ascomycota</taxon>
        <taxon>Pezizomycotina</taxon>
        <taxon>Sordariomycetes</taxon>
        <taxon>Sordariomycetidae</taxon>
        <taxon>Magnaporthales</taxon>
        <taxon>Pyriculariaceae</taxon>
        <taxon>Pyricularia</taxon>
    </lineage>
</organism>
<reference evidence="3" key="3">
    <citation type="submission" date="2025-08" db="UniProtKB">
        <authorList>
            <consortium name="RefSeq"/>
        </authorList>
    </citation>
    <scope>IDENTIFICATION</scope>
    <source>
        <strain evidence="3">NI907</strain>
    </source>
</reference>
<dbReference type="KEGG" id="pgri:PgNI_04349"/>
<dbReference type="GeneID" id="41959306"/>
<feature type="compositionally biased region" description="Polar residues" evidence="1">
    <location>
        <begin position="106"/>
        <end position="117"/>
    </location>
</feature>
<gene>
    <name evidence="3" type="ORF">PgNI_04349</name>
</gene>
<dbReference type="AlphaFoldDB" id="A0A6P8BD52"/>
<protein>
    <submittedName>
        <fullName evidence="3">Uncharacterized protein</fullName>
    </submittedName>
</protein>
<dbReference type="Proteomes" id="UP000515153">
    <property type="component" value="Unplaced"/>
</dbReference>
<proteinExistence type="predicted"/>
<name>A0A6P8BD52_PYRGI</name>
<sequence>MTSPRRSSSATGRAERMVSHNRYTDEQKRFFAIHLKLWSQKQISKDEVIKRFQEKFKDPRFGYSQYRYLRQEVGRDVEFGAPLLQIHEQNTLITAPQPASYVQSFPYQQQQTASAPQGSYEDQFAGPVTDSSPLPQQDFSGGYDDFPDLELLLEDGAQAPPAAAVLTSTRGFAAFVPSQHQQQQYRQQPDATDAFKCSGGGPCTIPLGAPHRHELNGSIVFPNEKAIAGMLATEKILMGVDNMRQEIDGTNSKPPVSSSATGYPFTATTTLRSNYAAAPATRDIKSNSIFAGFEYESPHLQDQSTSLGTTTGRMNLDSNQTDMVFDDDMLNQLCNDTTSQGTTRGTDSMYLPTTMATQYPFFELPTRDPWMPTNNPPDSSLNYAITNPTGLPNLTQASSYHHAPRTQAGMTASPSDWRNQQLGRMTTQQPVAAMTIPHRGVGSSHASTGARQLQNRNTGFGFDMGAGGMQTAYSPSTTAVVPQSMWPQNASPTVIDPDLTVAATSEPSQCFDTKGAGESGALM</sequence>
<accession>A0A6P8BD52</accession>
<feature type="region of interest" description="Disordered" evidence="1">
    <location>
        <begin position="106"/>
        <end position="139"/>
    </location>
</feature>
<dbReference type="RefSeq" id="XP_030984954.1">
    <property type="nucleotide sequence ID" value="XM_031124397.1"/>
</dbReference>
<reference evidence="3" key="1">
    <citation type="journal article" date="2019" name="Mol. Biol. Evol.">
        <title>Blast fungal genomes show frequent chromosomal changes, gene gains and losses, and effector gene turnover.</title>
        <authorList>
            <person name="Gomez Luciano L.B."/>
            <person name="Jason Tsai I."/>
            <person name="Chuma I."/>
            <person name="Tosa Y."/>
            <person name="Chen Y.H."/>
            <person name="Li J.Y."/>
            <person name="Li M.Y."/>
            <person name="Jade Lu M.Y."/>
            <person name="Nakayashiki H."/>
            <person name="Li W.H."/>
        </authorList>
    </citation>
    <scope>NUCLEOTIDE SEQUENCE</scope>
    <source>
        <strain evidence="3">NI907</strain>
    </source>
</reference>
<evidence type="ECO:0000313" key="3">
    <source>
        <dbReference type="RefSeq" id="XP_030984954.1"/>
    </source>
</evidence>
<evidence type="ECO:0000256" key="1">
    <source>
        <dbReference type="SAM" id="MobiDB-lite"/>
    </source>
</evidence>